<name>A0A2T7NK73_POMCA</name>
<protein>
    <recommendedName>
        <fullName evidence="5">Ig-like domain-containing protein</fullName>
    </recommendedName>
</protein>
<accession>A0A2T7NK73</accession>
<dbReference type="SUPFAM" id="SSF48726">
    <property type="entry name" value="Immunoglobulin"/>
    <property type="match status" value="1"/>
</dbReference>
<evidence type="ECO:0000256" key="2">
    <source>
        <dbReference type="SAM" id="SignalP"/>
    </source>
</evidence>
<dbReference type="Proteomes" id="UP000245119">
    <property type="component" value="Linkage Group LG11"/>
</dbReference>
<evidence type="ECO:0000256" key="1">
    <source>
        <dbReference type="SAM" id="Phobius"/>
    </source>
</evidence>
<evidence type="ECO:0000313" key="3">
    <source>
        <dbReference type="EMBL" id="PVD21556.1"/>
    </source>
</evidence>
<feature type="signal peptide" evidence="2">
    <location>
        <begin position="1"/>
        <end position="30"/>
    </location>
</feature>
<keyword evidence="1" id="KW-1133">Transmembrane helix</keyword>
<sequence>MATTRHVTRAARAVVTAAVFIFSILLSSSAQPVQGVTSSCDIPCVIGTGPTSLTCTFSVDVNKTKSNFSVVRLGDGDSKGVGIVSCTWRKDQMSCTTAPGYEISSTVTDHLVIRVPRASRDHSGSYVCLMTGSKIESFEPCVLIVMPGDNAGVIIGVTAGFIGIGFGIAIYIVRIYRPQCRSNVFKRHAFLLWTISRTTNRSDEKDPAKKIPMLSKEEKSSIVHLMTPEEKVRTL</sequence>
<gene>
    <name evidence="3" type="ORF">C0Q70_17354</name>
</gene>
<evidence type="ECO:0000313" key="4">
    <source>
        <dbReference type="Proteomes" id="UP000245119"/>
    </source>
</evidence>
<proteinExistence type="predicted"/>
<keyword evidence="4" id="KW-1185">Reference proteome</keyword>
<feature type="transmembrane region" description="Helical" evidence="1">
    <location>
        <begin position="151"/>
        <end position="173"/>
    </location>
</feature>
<keyword evidence="1" id="KW-0812">Transmembrane</keyword>
<dbReference type="EMBL" id="PZQS01000011">
    <property type="protein sequence ID" value="PVD21556.1"/>
    <property type="molecule type" value="Genomic_DNA"/>
</dbReference>
<evidence type="ECO:0008006" key="5">
    <source>
        <dbReference type="Google" id="ProtNLM"/>
    </source>
</evidence>
<dbReference type="AlphaFoldDB" id="A0A2T7NK73"/>
<dbReference type="OrthoDB" id="6214803at2759"/>
<comment type="caution">
    <text evidence="3">The sequence shown here is derived from an EMBL/GenBank/DDBJ whole genome shotgun (WGS) entry which is preliminary data.</text>
</comment>
<dbReference type="InterPro" id="IPR036179">
    <property type="entry name" value="Ig-like_dom_sf"/>
</dbReference>
<reference evidence="3 4" key="1">
    <citation type="submission" date="2018-04" db="EMBL/GenBank/DDBJ databases">
        <title>The genome of golden apple snail Pomacea canaliculata provides insight into stress tolerance and invasive adaptation.</title>
        <authorList>
            <person name="Liu C."/>
            <person name="Liu B."/>
            <person name="Ren Y."/>
            <person name="Zhang Y."/>
            <person name="Wang H."/>
            <person name="Li S."/>
            <person name="Jiang F."/>
            <person name="Yin L."/>
            <person name="Zhang G."/>
            <person name="Qian W."/>
            <person name="Fan W."/>
        </authorList>
    </citation>
    <scope>NUCLEOTIDE SEQUENCE [LARGE SCALE GENOMIC DNA]</scope>
    <source>
        <strain evidence="3">SZHN2017</strain>
        <tissue evidence="3">Muscle</tissue>
    </source>
</reference>
<keyword evidence="1" id="KW-0472">Membrane</keyword>
<feature type="chain" id="PRO_5015427938" description="Ig-like domain-containing protein" evidence="2">
    <location>
        <begin position="31"/>
        <end position="235"/>
    </location>
</feature>
<organism evidence="3 4">
    <name type="scientific">Pomacea canaliculata</name>
    <name type="common">Golden apple snail</name>
    <dbReference type="NCBI Taxonomy" id="400727"/>
    <lineage>
        <taxon>Eukaryota</taxon>
        <taxon>Metazoa</taxon>
        <taxon>Spiralia</taxon>
        <taxon>Lophotrochozoa</taxon>
        <taxon>Mollusca</taxon>
        <taxon>Gastropoda</taxon>
        <taxon>Caenogastropoda</taxon>
        <taxon>Architaenioglossa</taxon>
        <taxon>Ampullarioidea</taxon>
        <taxon>Ampullariidae</taxon>
        <taxon>Pomacea</taxon>
    </lineage>
</organism>
<keyword evidence="2" id="KW-0732">Signal</keyword>